<dbReference type="PANTHER" id="PTHR43434:SF20">
    <property type="entry name" value="5'-NUCLEOTIDASE"/>
    <property type="match status" value="1"/>
</dbReference>
<evidence type="ECO:0000313" key="2">
    <source>
        <dbReference type="Proteomes" id="UP000199086"/>
    </source>
</evidence>
<dbReference type="Gene3D" id="3.40.50.1000">
    <property type="entry name" value="HAD superfamily/HAD-like"/>
    <property type="match status" value="1"/>
</dbReference>
<evidence type="ECO:0000313" key="1">
    <source>
        <dbReference type="EMBL" id="SDB80216.1"/>
    </source>
</evidence>
<dbReference type="InterPro" id="IPR036412">
    <property type="entry name" value="HAD-like_sf"/>
</dbReference>
<dbReference type="InterPro" id="IPR023214">
    <property type="entry name" value="HAD_sf"/>
</dbReference>
<dbReference type="InterPro" id="IPR041492">
    <property type="entry name" value="HAD_2"/>
</dbReference>
<sequence>MFALTSDRRLDPRPTAVLLDLDGTLLDSAATITRALARAAADYGYTYDPEDLRRFVGPPIRATLAELAPEIDVDEAVAHYREVYAATMFEAPLFDQTRPVLDALAAAGTPLAVATSKRRTHARELLAHHGLEERFVAICGAGEGDANADKAAVVADALRQLAGAGADTRDSIMVGDKIHDIVGAAVHGLPTIIVGWGYGGAQERAQALAVATDAADLVRLLGL</sequence>
<dbReference type="InterPro" id="IPR050155">
    <property type="entry name" value="HAD-like_hydrolase_sf"/>
</dbReference>
<name>A0A1G6GGB4_9ACTN</name>
<gene>
    <name evidence="1" type="ORF">GA0111570_1022</name>
</gene>
<dbReference type="InterPro" id="IPR023198">
    <property type="entry name" value="PGP-like_dom2"/>
</dbReference>
<dbReference type="OrthoDB" id="9797743at2"/>
<dbReference type="Gene3D" id="1.10.150.240">
    <property type="entry name" value="Putative phosphatase, domain 2"/>
    <property type="match status" value="1"/>
</dbReference>
<dbReference type="PANTHER" id="PTHR43434">
    <property type="entry name" value="PHOSPHOGLYCOLATE PHOSPHATASE"/>
    <property type="match status" value="1"/>
</dbReference>
<dbReference type="SFLD" id="SFLDS00003">
    <property type="entry name" value="Haloacid_Dehalogenase"/>
    <property type="match status" value="1"/>
</dbReference>
<dbReference type="SUPFAM" id="SSF56784">
    <property type="entry name" value="HAD-like"/>
    <property type="match status" value="1"/>
</dbReference>
<proteinExistence type="predicted"/>
<organism evidence="1 2">
    <name type="scientific">Raineyella antarctica</name>
    <dbReference type="NCBI Taxonomy" id="1577474"/>
    <lineage>
        <taxon>Bacteria</taxon>
        <taxon>Bacillati</taxon>
        <taxon>Actinomycetota</taxon>
        <taxon>Actinomycetes</taxon>
        <taxon>Propionibacteriales</taxon>
        <taxon>Propionibacteriaceae</taxon>
        <taxon>Raineyella</taxon>
    </lineage>
</organism>
<dbReference type="AlphaFoldDB" id="A0A1G6GGB4"/>
<reference evidence="1 2" key="1">
    <citation type="submission" date="2016-06" db="EMBL/GenBank/DDBJ databases">
        <authorList>
            <person name="Olsen C.W."/>
            <person name="Carey S."/>
            <person name="Hinshaw L."/>
            <person name="Karasin A.I."/>
        </authorList>
    </citation>
    <scope>NUCLEOTIDE SEQUENCE [LARGE SCALE GENOMIC DNA]</scope>
    <source>
        <strain evidence="1 2">LZ-22</strain>
    </source>
</reference>
<dbReference type="Pfam" id="PF13419">
    <property type="entry name" value="HAD_2"/>
    <property type="match status" value="1"/>
</dbReference>
<dbReference type="GO" id="GO:0005829">
    <property type="term" value="C:cytosol"/>
    <property type="evidence" value="ECO:0007669"/>
    <property type="project" value="TreeGrafter"/>
</dbReference>
<dbReference type="Proteomes" id="UP000199086">
    <property type="component" value="Unassembled WGS sequence"/>
</dbReference>
<protein>
    <submittedName>
        <fullName evidence="1">Phosphoglycolate phosphatase</fullName>
    </submittedName>
</protein>
<accession>A0A1G6GGB4</accession>
<keyword evidence="2" id="KW-1185">Reference proteome</keyword>
<dbReference type="STRING" id="1577474.GA0111570_1022"/>
<dbReference type="GO" id="GO:0004713">
    <property type="term" value="F:protein tyrosine kinase activity"/>
    <property type="evidence" value="ECO:0007669"/>
    <property type="project" value="TreeGrafter"/>
</dbReference>
<dbReference type="SFLD" id="SFLDG01129">
    <property type="entry name" value="C1.5:_HAD__Beta-PGM__Phosphata"/>
    <property type="match status" value="1"/>
</dbReference>
<dbReference type="RefSeq" id="WP_092606066.1">
    <property type="nucleotide sequence ID" value="NZ_FMYF01000002.1"/>
</dbReference>
<dbReference type="EMBL" id="FMYF01000002">
    <property type="protein sequence ID" value="SDB80216.1"/>
    <property type="molecule type" value="Genomic_DNA"/>
</dbReference>